<keyword evidence="3" id="KW-0820">tRNA-binding</keyword>
<keyword evidence="3" id="KW-0963">Cytoplasm</keyword>
<dbReference type="NCBIfam" id="TIGR01394">
    <property type="entry name" value="TypA_BipA"/>
    <property type="match status" value="1"/>
</dbReference>
<dbReference type="Pfam" id="PF00679">
    <property type="entry name" value="EFG_C"/>
    <property type="match status" value="1"/>
</dbReference>
<keyword evidence="3" id="KW-0699">rRNA-binding</keyword>
<protein>
    <recommendedName>
        <fullName evidence="3">Large ribosomal subunit assembly factor BipA</fullName>
        <ecNumber evidence="3">3.6.5.-</ecNumber>
    </recommendedName>
    <alternativeName>
        <fullName evidence="3">GTP-binding protein BipA</fullName>
    </alternativeName>
</protein>
<dbReference type="SUPFAM" id="SSF52540">
    <property type="entry name" value="P-loop containing nucleoside triphosphate hydrolases"/>
    <property type="match status" value="1"/>
</dbReference>
<dbReference type="InterPro" id="IPR000640">
    <property type="entry name" value="EFG_V-like"/>
</dbReference>
<keyword evidence="3" id="KW-0690">Ribosome biogenesis</keyword>
<dbReference type="CDD" id="cd03691">
    <property type="entry name" value="BipA_TypA_II"/>
    <property type="match status" value="1"/>
</dbReference>
<dbReference type="InterPro" id="IPR035651">
    <property type="entry name" value="BipA_V"/>
</dbReference>
<dbReference type="Proteomes" id="UP000373269">
    <property type="component" value="Chromosome"/>
</dbReference>
<dbReference type="NCBIfam" id="TIGR00231">
    <property type="entry name" value="small_GTP"/>
    <property type="match status" value="1"/>
</dbReference>
<comment type="catalytic activity">
    <reaction evidence="3">
        <text>GTP + H2O = GDP + phosphate + H(+)</text>
        <dbReference type="Rhea" id="RHEA:19669"/>
        <dbReference type="ChEBI" id="CHEBI:15377"/>
        <dbReference type="ChEBI" id="CHEBI:15378"/>
        <dbReference type="ChEBI" id="CHEBI:37565"/>
        <dbReference type="ChEBI" id="CHEBI:43474"/>
        <dbReference type="ChEBI" id="CHEBI:58189"/>
    </reaction>
</comment>
<keyword evidence="6" id="KW-1185">Reference proteome</keyword>
<dbReference type="RefSeq" id="WP_369594745.1">
    <property type="nucleotide sequence ID" value="NZ_CP045835.1"/>
</dbReference>
<proteinExistence type="inferred from homology"/>
<evidence type="ECO:0000256" key="2">
    <source>
        <dbReference type="ARBA" id="ARBA00023134"/>
    </source>
</evidence>
<comment type="function">
    <text evidence="3">A 50S ribosomal subunit assembly protein with GTPase activity, required for 50S subunit assembly at low temperatures, may also play a role in translation. Binds GTP and analogs. Binds the 70S ribosome between the 30S and 50S subunits, in a similar position as ribosome-bound EF-G; it contacts a number of ribosomal proteins, both rRNAs and the A-site tRNA.</text>
</comment>
<organism evidence="5 6">
    <name type="scientific">Lysinibacillus pakistanensis</name>
    <dbReference type="NCBI Taxonomy" id="759811"/>
    <lineage>
        <taxon>Bacteria</taxon>
        <taxon>Bacillati</taxon>
        <taxon>Bacillota</taxon>
        <taxon>Bacilli</taxon>
        <taxon>Bacillales</taxon>
        <taxon>Bacillaceae</taxon>
        <taxon>Lysinibacillus</taxon>
    </lineage>
</organism>
<evidence type="ECO:0000313" key="6">
    <source>
        <dbReference type="Proteomes" id="UP000373269"/>
    </source>
</evidence>
<dbReference type="CDD" id="cd16263">
    <property type="entry name" value="BipA_III"/>
    <property type="match status" value="1"/>
</dbReference>
<evidence type="ECO:0000256" key="1">
    <source>
        <dbReference type="ARBA" id="ARBA00022741"/>
    </source>
</evidence>
<dbReference type="InterPro" id="IPR005225">
    <property type="entry name" value="Small_GTP-bd"/>
</dbReference>
<feature type="binding site" evidence="3">
    <location>
        <begin position="18"/>
        <end position="23"/>
    </location>
    <ligand>
        <name>GTP</name>
        <dbReference type="ChEBI" id="CHEBI:37565"/>
    </ligand>
</feature>
<keyword evidence="3" id="KW-0694">RNA-binding</keyword>
<dbReference type="InterPro" id="IPR004161">
    <property type="entry name" value="EFTu-like_2"/>
</dbReference>
<dbReference type="Pfam" id="PF21018">
    <property type="entry name" value="BipA_C"/>
    <property type="match status" value="1"/>
</dbReference>
<evidence type="ECO:0000259" key="4">
    <source>
        <dbReference type="PROSITE" id="PS51722"/>
    </source>
</evidence>
<dbReference type="PROSITE" id="PS51722">
    <property type="entry name" value="G_TR_2"/>
    <property type="match status" value="1"/>
</dbReference>
<evidence type="ECO:0000256" key="3">
    <source>
        <dbReference type="HAMAP-Rule" id="MF_00849"/>
    </source>
</evidence>
<dbReference type="Gene3D" id="2.40.30.10">
    <property type="entry name" value="Translation factors"/>
    <property type="match status" value="1"/>
</dbReference>
<feature type="binding site" evidence="3">
    <location>
        <begin position="131"/>
        <end position="134"/>
    </location>
    <ligand>
        <name>GTP</name>
        <dbReference type="ChEBI" id="CHEBI:37565"/>
    </ligand>
</feature>
<evidence type="ECO:0000313" key="5">
    <source>
        <dbReference type="EMBL" id="QGG50247.1"/>
    </source>
</evidence>
<dbReference type="InterPro" id="IPR047041">
    <property type="entry name" value="BipA_GTP-bd_dom"/>
</dbReference>
<dbReference type="CDD" id="cd01891">
    <property type="entry name" value="TypA_BipA"/>
    <property type="match status" value="1"/>
</dbReference>
<comment type="subunit">
    <text evidence="3">Monomer.</text>
</comment>
<sequence>MTNLRQDLRNIAIIAHVDHGKTTLVDQLLKQSGTFRSNEHVEERAMDSNDIERERGITILAKNTAVNYNGTRINILDTPGHADFGGEVERILKMVDGVLLVVDAYEGCMPQTRFVLKKALEQKLTPIVVVNKVDKDSARPLEVVDEVLELFIELGADDDQLDFPVVYASGVNGTASLDSDPANQEENMQCLFEKVIESIPAPVDNSNEPLQFQVALLDYNDYVGRIGIGRVFRGTIEVGQQVALMKLDGTVKQFRVTKLFGFFGLKREEIQSAKAGDLIAVSGMEDINVGETVCPVEHQEALTPLRIDEPTLQMTFLVNNSPFAGREGKWVTARKVEERLRSQLQTDVSLRVEDTDSPDAWTVSGRGELHLSILIENMRREGFELQVSKPQVIIREIDGVKCEPFERVQIDVPEENVGSVIESIGTRKGEMLDMVNNGNGQVRLTFLVPARGLIGYTTEFMSMTKGFGIINHTFDCYQPYIPGRIGGRHQGVLVSMETGKSTTYGMMQVEDRGTLFVEPGTEIYEGMIVGENTRDNDITVNITKMKQKTNVRSATKDATNVIKKPRLLTLEEALEFLNDDEYLEITPESIRLRKQILDKNERERIAKKLKNAEQ</sequence>
<dbReference type="InterPro" id="IPR047043">
    <property type="entry name" value="BipA_III"/>
</dbReference>
<accession>A0ABX6D670</accession>
<comment type="similarity">
    <text evidence="3">Belongs to the TRAFAC class translation factor GTPase superfamily. Classic translation factor GTPase family. BipA subfamily.</text>
</comment>
<dbReference type="SUPFAM" id="SSF54980">
    <property type="entry name" value="EF-G C-terminal domain-like"/>
    <property type="match status" value="2"/>
</dbReference>
<comment type="subcellular location">
    <subcellularLocation>
        <location evidence="3">Cytoplasm</location>
    </subcellularLocation>
    <text evidence="3">Binds to ribosomes.</text>
</comment>
<dbReference type="PROSITE" id="PS00301">
    <property type="entry name" value="G_TR_1"/>
    <property type="match status" value="1"/>
</dbReference>
<dbReference type="InterPro" id="IPR009000">
    <property type="entry name" value="Transl_B-barrel_sf"/>
</dbReference>
<dbReference type="Gene3D" id="2.40.50.250">
    <property type="entry name" value="bipa protein"/>
    <property type="match status" value="1"/>
</dbReference>
<dbReference type="InterPro" id="IPR031157">
    <property type="entry name" value="G_TR_CS"/>
</dbReference>
<reference evidence="5 6" key="1">
    <citation type="submission" date="2019-11" db="EMBL/GenBank/DDBJ databases">
        <title>Whole Genome Sequencing and Comparative Genomic Analyses of Lysinibacillus pakistanensis LZH-9, a Halotolerant Strain with Excellent COD Removal Capability.</title>
        <authorList>
            <person name="Zhou H."/>
        </authorList>
    </citation>
    <scope>NUCLEOTIDE SEQUENCE [LARGE SCALE GENOMIC DNA]</scope>
    <source>
        <strain evidence="5 6">LZH-9</strain>
    </source>
</reference>
<dbReference type="Pfam" id="PF00009">
    <property type="entry name" value="GTP_EFTU"/>
    <property type="match status" value="1"/>
</dbReference>
<dbReference type="InterPro" id="IPR035647">
    <property type="entry name" value="EFG_III/V"/>
</dbReference>
<dbReference type="SMART" id="SM00838">
    <property type="entry name" value="EFG_C"/>
    <property type="match status" value="1"/>
</dbReference>
<gene>
    <name evidence="5" type="primary">typA</name>
    <name evidence="3" type="synonym">bipA</name>
    <name evidence="5" type="ORF">GDS87_04510</name>
</gene>
<dbReference type="EC" id="3.6.5.-" evidence="3"/>
<dbReference type="Gene3D" id="3.30.70.870">
    <property type="entry name" value="Elongation Factor G (Translational Gtpase), domain 3"/>
    <property type="match status" value="1"/>
</dbReference>
<dbReference type="InterPro" id="IPR042116">
    <property type="entry name" value="TypA/BipA_C"/>
</dbReference>
<name>A0ABX6D670_9BACI</name>
<dbReference type="PRINTS" id="PR00315">
    <property type="entry name" value="ELONGATNFCT"/>
</dbReference>
<dbReference type="Gene3D" id="3.40.50.300">
    <property type="entry name" value="P-loop containing nucleotide triphosphate hydrolases"/>
    <property type="match status" value="1"/>
</dbReference>
<dbReference type="Gene3D" id="3.30.70.240">
    <property type="match status" value="1"/>
</dbReference>
<dbReference type="Pfam" id="PF03144">
    <property type="entry name" value="GTP_EFTU_D2"/>
    <property type="match status" value="1"/>
</dbReference>
<keyword evidence="1 3" id="KW-0547">Nucleotide-binding</keyword>
<dbReference type="InterPro" id="IPR047042">
    <property type="entry name" value="BipA_II"/>
</dbReference>
<dbReference type="InterPro" id="IPR006298">
    <property type="entry name" value="BipA"/>
</dbReference>
<dbReference type="EMBL" id="CP045835">
    <property type="protein sequence ID" value="QGG50247.1"/>
    <property type="molecule type" value="Genomic_DNA"/>
</dbReference>
<dbReference type="PANTHER" id="PTHR42908">
    <property type="entry name" value="TRANSLATION ELONGATION FACTOR-RELATED"/>
    <property type="match status" value="1"/>
</dbReference>
<dbReference type="SUPFAM" id="SSF50447">
    <property type="entry name" value="Translation proteins"/>
    <property type="match status" value="1"/>
</dbReference>
<dbReference type="InterPro" id="IPR027417">
    <property type="entry name" value="P-loop_NTPase"/>
</dbReference>
<dbReference type="PANTHER" id="PTHR42908:SF8">
    <property type="entry name" value="TR-TYPE G DOMAIN-CONTAINING PROTEIN"/>
    <property type="match status" value="1"/>
</dbReference>
<dbReference type="CDD" id="cd03710">
    <property type="entry name" value="BipA_TypA_C"/>
    <property type="match status" value="1"/>
</dbReference>
<keyword evidence="3" id="KW-0378">Hydrolase</keyword>
<feature type="domain" description="Tr-type G" evidence="4">
    <location>
        <begin position="6"/>
        <end position="203"/>
    </location>
</feature>
<dbReference type="InterPro" id="IPR000795">
    <property type="entry name" value="T_Tr_GTP-bd_dom"/>
</dbReference>
<keyword evidence="2 3" id="KW-0342">GTP-binding</keyword>
<dbReference type="InterPro" id="IPR048876">
    <property type="entry name" value="BipA_C"/>
</dbReference>
<dbReference type="HAMAP" id="MF_00849">
    <property type="entry name" value="BipA"/>
    <property type="match status" value="1"/>
</dbReference>